<dbReference type="PATRIC" id="fig|582.24.peg.3629"/>
<sequence length="98" mass="11117">MLPASLNIIISSDVSNDVYESSVNYDGTQILLLPRRYFLHHIALSVSVSDLHQHAFILIMRILIKILIHFQGSHGYILHTVSYPQYNPSLMTPGPFIL</sequence>
<proteinExistence type="predicted"/>
<dbReference type="EMBL" id="JZSH01000123">
    <property type="protein sequence ID" value="KJF77625.1"/>
    <property type="molecule type" value="Genomic_DNA"/>
</dbReference>
<accession>A0A0D8L6V4</accession>
<organism evidence="1 2">
    <name type="scientific">Morganella morganii</name>
    <name type="common">Proteus morganii</name>
    <dbReference type="NCBI Taxonomy" id="582"/>
    <lineage>
        <taxon>Bacteria</taxon>
        <taxon>Pseudomonadati</taxon>
        <taxon>Pseudomonadota</taxon>
        <taxon>Gammaproteobacteria</taxon>
        <taxon>Enterobacterales</taxon>
        <taxon>Morganellaceae</taxon>
        <taxon>Morganella</taxon>
    </lineage>
</organism>
<evidence type="ECO:0000313" key="1">
    <source>
        <dbReference type="EMBL" id="KJF77625.1"/>
    </source>
</evidence>
<evidence type="ECO:0000313" key="2">
    <source>
        <dbReference type="Proteomes" id="UP000032582"/>
    </source>
</evidence>
<dbReference type="Proteomes" id="UP000032582">
    <property type="component" value="Unassembled WGS sequence"/>
</dbReference>
<comment type="caution">
    <text evidence="1">The sequence shown here is derived from an EMBL/GenBank/DDBJ whole genome shotgun (WGS) entry which is preliminary data.</text>
</comment>
<protein>
    <submittedName>
        <fullName evidence="1">Uncharacterized protein</fullName>
    </submittedName>
</protein>
<dbReference type="AlphaFoldDB" id="A0A0D8L6V4"/>
<reference evidence="1 2" key="1">
    <citation type="submission" date="2015-02" db="EMBL/GenBank/DDBJ databases">
        <title>Whole genome shotgun sequencing of cultured foodborne pathogen.</title>
        <authorList>
            <person name="Timme R."/>
            <person name="Allard M.W."/>
            <person name="Strain E."/>
            <person name="Evans P.S."/>
            <person name="Brown E."/>
        </authorList>
    </citation>
    <scope>NUCLEOTIDE SEQUENCE [LARGE SCALE GENOMIC DNA]</scope>
    <source>
        <strain evidence="1 2">GCSL-TSO-24</strain>
    </source>
</reference>
<name>A0A0D8L6V4_MORMO</name>
<gene>
    <name evidence="1" type="ORF">UA45_11545</name>
</gene>